<dbReference type="EMBL" id="CP003418">
    <property type="protein sequence ID" value="AFH49722.1"/>
    <property type="molecule type" value="Genomic_DNA"/>
</dbReference>
<dbReference type="KEGG" id="ial:IALB_2017"/>
<dbReference type="Gene3D" id="3.40.960.10">
    <property type="entry name" value="VSR Endonuclease"/>
    <property type="match status" value="1"/>
</dbReference>
<evidence type="ECO:0000259" key="1">
    <source>
        <dbReference type="Pfam" id="PF04480"/>
    </source>
</evidence>
<dbReference type="Proteomes" id="UP000007394">
    <property type="component" value="Chromosome"/>
</dbReference>
<dbReference type="PANTHER" id="PTHR38590">
    <property type="entry name" value="BLL0828 PROTEIN"/>
    <property type="match status" value="1"/>
</dbReference>
<dbReference type="STRING" id="945713.IALB_2017"/>
<dbReference type="InterPro" id="IPR047216">
    <property type="entry name" value="Endonuclease_DUF559_bact"/>
</dbReference>
<protein>
    <recommendedName>
        <fullName evidence="1">DUF559 domain-containing protein</fullName>
    </recommendedName>
</protein>
<dbReference type="SUPFAM" id="SSF52980">
    <property type="entry name" value="Restriction endonuclease-like"/>
    <property type="match status" value="1"/>
</dbReference>
<feature type="domain" description="DUF559" evidence="1">
    <location>
        <begin position="28"/>
        <end position="133"/>
    </location>
</feature>
<dbReference type="InterPro" id="IPR011335">
    <property type="entry name" value="Restrct_endonuc-II-like"/>
</dbReference>
<proteinExistence type="predicted"/>
<name>I0AL65_IGNAJ</name>
<dbReference type="HOGENOM" id="CLU_107928_1_2_10"/>
<accession>I0AL65</accession>
<dbReference type="CDD" id="cd01038">
    <property type="entry name" value="Endonuclease_DUF559"/>
    <property type="match status" value="1"/>
</dbReference>
<evidence type="ECO:0000313" key="3">
    <source>
        <dbReference type="Proteomes" id="UP000007394"/>
    </source>
</evidence>
<sequence length="138" mass="16821">MRSGVPIYRDWYPMKQNNNKKIFNRKELKPRRKELRNNLTYAEVIFWQHVKDKQLDGRKFRRQTSIGPFVVDFYCPEEKLVVELDGKVHFNDEAIKYDKERTNYIESLGLRVIRFENNEVLKNTEYVLSKIRECFNKQ</sequence>
<organism evidence="2 3">
    <name type="scientific">Ignavibacterium album (strain DSM 19864 / JCM 16511 / NBRC 101810 / Mat9-16)</name>
    <dbReference type="NCBI Taxonomy" id="945713"/>
    <lineage>
        <taxon>Bacteria</taxon>
        <taxon>Pseudomonadati</taxon>
        <taxon>Ignavibacteriota</taxon>
        <taxon>Ignavibacteria</taxon>
        <taxon>Ignavibacteriales</taxon>
        <taxon>Ignavibacteriaceae</taxon>
        <taxon>Ignavibacterium</taxon>
    </lineage>
</organism>
<gene>
    <name evidence="2" type="ordered locus">IALB_2017</name>
</gene>
<keyword evidence="3" id="KW-1185">Reference proteome</keyword>
<dbReference type="eggNOG" id="COG2852">
    <property type="taxonomic scope" value="Bacteria"/>
</dbReference>
<dbReference type="Pfam" id="PF04480">
    <property type="entry name" value="DUF559"/>
    <property type="match status" value="1"/>
</dbReference>
<evidence type="ECO:0000313" key="2">
    <source>
        <dbReference type="EMBL" id="AFH49722.1"/>
    </source>
</evidence>
<dbReference type="AlphaFoldDB" id="I0AL65"/>
<dbReference type="PANTHER" id="PTHR38590:SF1">
    <property type="entry name" value="BLL0828 PROTEIN"/>
    <property type="match status" value="1"/>
</dbReference>
<dbReference type="InterPro" id="IPR007569">
    <property type="entry name" value="DUF559"/>
</dbReference>
<reference evidence="2 3" key="1">
    <citation type="journal article" date="2012" name="Front. Microbiol.">
        <title>Complete genome of Ignavibacterium album, a metabolically versatile, flagellated, facultative anaerobe from the phylum Chlorobi.</title>
        <authorList>
            <person name="Liu Z."/>
            <person name="Frigaard N.-U."/>
            <person name="Vogl K."/>
            <person name="Iino T."/>
            <person name="Ohkuma M."/>
            <person name="Overmann J."/>
            <person name="Bryant D.A."/>
        </authorList>
    </citation>
    <scope>NUCLEOTIDE SEQUENCE [LARGE SCALE GENOMIC DNA]</scope>
    <source>
        <strain evidence="3">DSM 19864 / JCM 16511 / NBRC 101810 / Mat9-16</strain>
    </source>
</reference>